<dbReference type="Proteomes" id="UP000001072">
    <property type="component" value="Unassembled WGS sequence"/>
</dbReference>
<dbReference type="HOGENOM" id="CLU_032925_2_0_1"/>
<sequence>MENITTDQPIAKPIIARLPFEILSHILESFASELNTCSHISDLAYPNAHFEKKSISQLNNLRLVCKEWAEFLIPICFRNLVLRDEIDAQSIIDNWSYSVYAPILACSVRSLHVELIYPKPEETSNSEDGILDFTVVSMEQVTQLIDLLGQDIFELDLNFTYLSGVSQSLLTSISHIKGLKKLSIKQKSQTFSPESCNIRSLSNLLLACPNLEHLTMDFRNPIPLCLKPQALPNLKYFYFSITKENIQCMANICETTKKTLKVIAYLLLTEPDEGAEVIFEPIQDRLEGIFAINPGSRRPQEVFYIDLPRLCVFQTLRIPSQLWRNVRTLIVDLDVTIRQWEKQKKKIGAKNWTSSPKLKHLIFIRSDPKSKTTLNEELVNGFKLHGVNCHITDKFKPDELMVSIYRLHLNGFNI</sequence>
<evidence type="ECO:0000313" key="1">
    <source>
        <dbReference type="EMBL" id="EGG10513.1"/>
    </source>
</evidence>
<dbReference type="KEGG" id="mlr:MELLADRAFT_60254"/>
<dbReference type="EMBL" id="GL883094">
    <property type="protein sequence ID" value="EGG10513.1"/>
    <property type="molecule type" value="Genomic_DNA"/>
</dbReference>
<organism evidence="2">
    <name type="scientific">Melampsora larici-populina (strain 98AG31 / pathotype 3-4-7)</name>
    <name type="common">Poplar leaf rust fungus</name>
    <dbReference type="NCBI Taxonomy" id="747676"/>
    <lineage>
        <taxon>Eukaryota</taxon>
        <taxon>Fungi</taxon>
        <taxon>Dikarya</taxon>
        <taxon>Basidiomycota</taxon>
        <taxon>Pucciniomycotina</taxon>
        <taxon>Pucciniomycetes</taxon>
        <taxon>Pucciniales</taxon>
        <taxon>Melampsoraceae</taxon>
        <taxon>Melampsora</taxon>
    </lineage>
</organism>
<proteinExistence type="predicted"/>
<dbReference type="GeneID" id="18929510"/>
<dbReference type="AlphaFoldDB" id="F4RAN3"/>
<dbReference type="RefSeq" id="XP_007405982.1">
    <property type="nucleotide sequence ID" value="XM_007405920.1"/>
</dbReference>
<gene>
    <name evidence="1" type="ORF">MELLADRAFT_60254</name>
</gene>
<dbReference type="InParanoid" id="F4RAN3"/>
<evidence type="ECO:0000313" key="2">
    <source>
        <dbReference type="Proteomes" id="UP000001072"/>
    </source>
</evidence>
<accession>F4RAN3</accession>
<evidence type="ECO:0008006" key="3">
    <source>
        <dbReference type="Google" id="ProtNLM"/>
    </source>
</evidence>
<name>F4RAN3_MELLP</name>
<dbReference type="VEuPathDB" id="FungiDB:MELLADRAFT_60254"/>
<reference evidence="2" key="1">
    <citation type="journal article" date="2011" name="Proc. Natl. Acad. Sci. U.S.A.">
        <title>Obligate biotrophy features unraveled by the genomic analysis of rust fungi.</title>
        <authorList>
            <person name="Duplessis S."/>
            <person name="Cuomo C.A."/>
            <person name="Lin Y.-C."/>
            <person name="Aerts A."/>
            <person name="Tisserant E."/>
            <person name="Veneault-Fourrey C."/>
            <person name="Joly D.L."/>
            <person name="Hacquard S."/>
            <person name="Amselem J."/>
            <person name="Cantarel B.L."/>
            <person name="Chiu R."/>
            <person name="Coutinho P.M."/>
            <person name="Feau N."/>
            <person name="Field M."/>
            <person name="Frey P."/>
            <person name="Gelhaye E."/>
            <person name="Goldberg J."/>
            <person name="Grabherr M.G."/>
            <person name="Kodira C.D."/>
            <person name="Kohler A."/>
            <person name="Kuees U."/>
            <person name="Lindquist E.A."/>
            <person name="Lucas S.M."/>
            <person name="Mago R."/>
            <person name="Mauceli E."/>
            <person name="Morin E."/>
            <person name="Murat C."/>
            <person name="Pangilinan J.L."/>
            <person name="Park R."/>
            <person name="Pearson M."/>
            <person name="Quesneville H."/>
            <person name="Rouhier N."/>
            <person name="Sakthikumar S."/>
            <person name="Salamov A.A."/>
            <person name="Schmutz J."/>
            <person name="Selles B."/>
            <person name="Shapiro H."/>
            <person name="Tanguay P."/>
            <person name="Tuskan G.A."/>
            <person name="Henrissat B."/>
            <person name="Van de Peer Y."/>
            <person name="Rouze P."/>
            <person name="Ellis J.G."/>
            <person name="Dodds P.N."/>
            <person name="Schein J.E."/>
            <person name="Zhong S."/>
            <person name="Hamelin R.C."/>
            <person name="Grigoriev I.V."/>
            <person name="Szabo L.J."/>
            <person name="Martin F."/>
        </authorList>
    </citation>
    <scope>NUCLEOTIDE SEQUENCE [LARGE SCALE GENOMIC DNA]</scope>
    <source>
        <strain evidence="2">98AG31 / pathotype 3-4-7</strain>
    </source>
</reference>
<keyword evidence="2" id="KW-1185">Reference proteome</keyword>
<protein>
    <recommendedName>
        <fullName evidence="3">F-box domain-containing protein</fullName>
    </recommendedName>
</protein>